<dbReference type="NCBIfam" id="TIGR00063">
    <property type="entry name" value="folE"/>
    <property type="match status" value="1"/>
</dbReference>
<dbReference type="KEGG" id="orp:MOP44_23230"/>
<evidence type="ECO:0000313" key="9">
    <source>
        <dbReference type="Proteomes" id="UP001059380"/>
    </source>
</evidence>
<keyword evidence="9" id="KW-1185">Reference proteome</keyword>
<dbReference type="GO" id="GO:0005525">
    <property type="term" value="F:GTP binding"/>
    <property type="evidence" value="ECO:0007669"/>
    <property type="project" value="UniProtKB-KW"/>
</dbReference>
<dbReference type="InterPro" id="IPR018234">
    <property type="entry name" value="GTP_CycHdrlase_I_CS"/>
</dbReference>
<feature type="binding site" evidence="6">
    <location>
        <position position="157"/>
    </location>
    <ligand>
        <name>Zn(2+)</name>
        <dbReference type="ChEBI" id="CHEBI:29105"/>
    </ligand>
</feature>
<dbReference type="NCBIfam" id="NF006826">
    <property type="entry name" value="PRK09347.1-3"/>
    <property type="match status" value="1"/>
</dbReference>
<evidence type="ECO:0000256" key="3">
    <source>
        <dbReference type="ARBA" id="ARBA00008085"/>
    </source>
</evidence>
<proteinExistence type="inferred from homology"/>
<evidence type="ECO:0000256" key="2">
    <source>
        <dbReference type="ARBA" id="ARBA00005080"/>
    </source>
</evidence>
<dbReference type="InterPro" id="IPR043133">
    <property type="entry name" value="GTP-CH-I_C/QueF"/>
</dbReference>
<dbReference type="PANTHER" id="PTHR11109:SF7">
    <property type="entry name" value="GTP CYCLOHYDROLASE 1"/>
    <property type="match status" value="1"/>
</dbReference>
<evidence type="ECO:0000256" key="5">
    <source>
        <dbReference type="ARBA" id="ARBA00022801"/>
    </source>
</evidence>
<dbReference type="SUPFAM" id="SSF55620">
    <property type="entry name" value="Tetrahydrobiopterin biosynthesis enzymes-like"/>
    <property type="match status" value="1"/>
</dbReference>
<feature type="domain" description="GTP cyclohydrolase I" evidence="7">
    <location>
        <begin position="18"/>
        <end position="192"/>
    </location>
</feature>
<dbReference type="Gene3D" id="1.10.286.10">
    <property type="match status" value="1"/>
</dbReference>
<dbReference type="InterPro" id="IPR001474">
    <property type="entry name" value="GTP_CycHdrlase_I"/>
</dbReference>
<dbReference type="GO" id="GO:0003934">
    <property type="term" value="F:GTP cyclohydrolase I activity"/>
    <property type="evidence" value="ECO:0007669"/>
    <property type="project" value="UniProtKB-UniRule"/>
</dbReference>
<gene>
    <name evidence="6 8" type="primary">folE</name>
    <name evidence="8" type="ORF">MOP44_23230</name>
</gene>
<dbReference type="GO" id="GO:0006729">
    <property type="term" value="P:tetrahydrobiopterin biosynthetic process"/>
    <property type="evidence" value="ECO:0007669"/>
    <property type="project" value="TreeGrafter"/>
</dbReference>
<keyword evidence="6" id="KW-0547">Nucleotide-binding</keyword>
<evidence type="ECO:0000313" key="8">
    <source>
        <dbReference type="EMBL" id="UWZ87062.1"/>
    </source>
</evidence>
<keyword evidence="5 6" id="KW-0378">Hydrolase</keyword>
<dbReference type="FunFam" id="3.30.1130.10:FF:000001">
    <property type="entry name" value="GTP cyclohydrolase 1"/>
    <property type="match status" value="1"/>
</dbReference>
<comment type="subunit">
    <text evidence="6">Homopolymer.</text>
</comment>
<dbReference type="PROSITE" id="PS00860">
    <property type="entry name" value="GTP_CYCLOHYDROL_1_2"/>
    <property type="match status" value="1"/>
</dbReference>
<dbReference type="PANTHER" id="PTHR11109">
    <property type="entry name" value="GTP CYCLOHYDROLASE I"/>
    <property type="match status" value="1"/>
</dbReference>
<dbReference type="GO" id="GO:0005737">
    <property type="term" value="C:cytoplasm"/>
    <property type="evidence" value="ECO:0007669"/>
    <property type="project" value="TreeGrafter"/>
</dbReference>
<reference evidence="8" key="1">
    <citation type="submission" date="2021-04" db="EMBL/GenBank/DDBJ databases">
        <title>Phylogenetic analysis of Acidobacteriaceae.</title>
        <authorList>
            <person name="Qiu L."/>
            <person name="Zhang Q."/>
        </authorList>
    </citation>
    <scope>NUCLEOTIDE SEQUENCE</scope>
    <source>
        <strain evidence="8">DSM 25168</strain>
    </source>
</reference>
<keyword evidence="4 6" id="KW-0554">One-carbon metabolism</keyword>
<evidence type="ECO:0000256" key="1">
    <source>
        <dbReference type="ARBA" id="ARBA00001052"/>
    </source>
</evidence>
<feature type="binding site" evidence="6">
    <location>
        <position position="86"/>
    </location>
    <ligand>
        <name>Zn(2+)</name>
        <dbReference type="ChEBI" id="CHEBI:29105"/>
    </ligand>
</feature>
<dbReference type="GO" id="GO:0006730">
    <property type="term" value="P:one-carbon metabolic process"/>
    <property type="evidence" value="ECO:0007669"/>
    <property type="project" value="UniProtKB-UniRule"/>
</dbReference>
<comment type="catalytic activity">
    <reaction evidence="1 6">
        <text>GTP + H2O = 7,8-dihydroneopterin 3'-triphosphate + formate + H(+)</text>
        <dbReference type="Rhea" id="RHEA:17473"/>
        <dbReference type="ChEBI" id="CHEBI:15377"/>
        <dbReference type="ChEBI" id="CHEBI:15378"/>
        <dbReference type="ChEBI" id="CHEBI:15740"/>
        <dbReference type="ChEBI" id="CHEBI:37565"/>
        <dbReference type="ChEBI" id="CHEBI:58462"/>
        <dbReference type="EC" id="3.5.4.16"/>
    </reaction>
</comment>
<dbReference type="EC" id="3.5.4.16" evidence="6"/>
<dbReference type="GO" id="GO:0046654">
    <property type="term" value="P:tetrahydrofolate biosynthetic process"/>
    <property type="evidence" value="ECO:0007669"/>
    <property type="project" value="UniProtKB-UniRule"/>
</dbReference>
<name>A0A9J7BZE9_9BACT</name>
<sequence>MSKVLADKDSLKDHSTQELYRELITRLGEDPNRDGLIATPGRVEKAMAYLTKGYQEDAGEILRAALFDVDYDEMVIVKDVEMFSLCEHHMLPFFGKVHVAYIPNGKVVGLSKIARLVEVFARRLQVQERMTRQIADAISDAIAPQGVGVVIEARHLCMMMRGIEKQNSFTVTSAMVGCFQRKETRSEFLSLVRNPAQGYL</sequence>
<dbReference type="AlphaFoldDB" id="A0A9J7BZE9"/>
<feature type="binding site" evidence="6">
    <location>
        <position position="89"/>
    </location>
    <ligand>
        <name>Zn(2+)</name>
        <dbReference type="ChEBI" id="CHEBI:29105"/>
    </ligand>
</feature>
<dbReference type="Proteomes" id="UP001059380">
    <property type="component" value="Chromosome"/>
</dbReference>
<organism evidence="8 9">
    <name type="scientific">Occallatibacter riparius</name>
    <dbReference type="NCBI Taxonomy" id="1002689"/>
    <lineage>
        <taxon>Bacteria</taxon>
        <taxon>Pseudomonadati</taxon>
        <taxon>Acidobacteriota</taxon>
        <taxon>Terriglobia</taxon>
        <taxon>Terriglobales</taxon>
        <taxon>Acidobacteriaceae</taxon>
        <taxon>Occallatibacter</taxon>
    </lineage>
</organism>
<keyword evidence="6" id="KW-0342">GTP-binding</keyword>
<keyword evidence="6" id="KW-0479">Metal-binding</keyword>
<accession>A0A9J7BZE9</accession>
<dbReference type="Pfam" id="PF01227">
    <property type="entry name" value="GTP_cyclohydroI"/>
    <property type="match status" value="1"/>
</dbReference>
<comment type="similarity">
    <text evidence="3 6">Belongs to the GTP cyclohydrolase I family.</text>
</comment>
<evidence type="ECO:0000256" key="4">
    <source>
        <dbReference type="ARBA" id="ARBA00022563"/>
    </source>
</evidence>
<dbReference type="HAMAP" id="MF_00223">
    <property type="entry name" value="FolE"/>
    <property type="match status" value="1"/>
</dbReference>
<dbReference type="InterPro" id="IPR020602">
    <property type="entry name" value="GTP_CycHdrlase_I_dom"/>
</dbReference>
<dbReference type="Gene3D" id="3.30.1130.10">
    <property type="match status" value="1"/>
</dbReference>
<protein>
    <recommendedName>
        <fullName evidence="6">GTP cyclohydrolase 1</fullName>
        <ecNumber evidence="6">3.5.4.16</ecNumber>
    </recommendedName>
    <alternativeName>
        <fullName evidence="6">GTP cyclohydrolase I</fullName>
        <shortName evidence="6">GTP-CH-I</shortName>
    </alternativeName>
</protein>
<dbReference type="NCBIfam" id="NF006825">
    <property type="entry name" value="PRK09347.1-2"/>
    <property type="match status" value="1"/>
</dbReference>
<dbReference type="InterPro" id="IPR043134">
    <property type="entry name" value="GTP-CH-I_N"/>
</dbReference>
<dbReference type="EMBL" id="CP093313">
    <property type="protein sequence ID" value="UWZ87062.1"/>
    <property type="molecule type" value="Genomic_DNA"/>
</dbReference>
<dbReference type="GO" id="GO:0008270">
    <property type="term" value="F:zinc ion binding"/>
    <property type="evidence" value="ECO:0007669"/>
    <property type="project" value="UniProtKB-UniRule"/>
</dbReference>
<keyword evidence="6" id="KW-0862">Zinc</keyword>
<dbReference type="PROSITE" id="PS00859">
    <property type="entry name" value="GTP_CYCLOHYDROL_1_1"/>
    <property type="match status" value="1"/>
</dbReference>
<evidence type="ECO:0000259" key="7">
    <source>
        <dbReference type="Pfam" id="PF01227"/>
    </source>
</evidence>
<evidence type="ECO:0000256" key="6">
    <source>
        <dbReference type="HAMAP-Rule" id="MF_00223"/>
    </source>
</evidence>
<comment type="pathway">
    <text evidence="2 6">Cofactor biosynthesis; 7,8-dihydroneopterin triphosphate biosynthesis; 7,8-dihydroneopterin triphosphate from GTP: step 1/1.</text>
</comment>